<dbReference type="EMBL" id="JBHSPT010000130">
    <property type="protein sequence ID" value="MFC6060541.1"/>
    <property type="molecule type" value="Genomic_DNA"/>
</dbReference>
<protein>
    <submittedName>
        <fullName evidence="1">Uncharacterized protein</fullName>
    </submittedName>
</protein>
<keyword evidence="2" id="KW-1185">Reference proteome</keyword>
<sequence length="78" mass="8197">TIPPPGIITHRNRHVAEKTSISRCRQNSALALPAGLEVAAVVAAIQTLVEVLGMVACVRLVPRLVLAPERVAADPAAR</sequence>
<reference evidence="2" key="1">
    <citation type="journal article" date="2019" name="Int. J. Syst. Evol. Microbiol.">
        <title>The Global Catalogue of Microorganisms (GCM) 10K type strain sequencing project: providing services to taxonomists for standard genome sequencing and annotation.</title>
        <authorList>
            <consortium name="The Broad Institute Genomics Platform"/>
            <consortium name="The Broad Institute Genome Sequencing Center for Infectious Disease"/>
            <person name="Wu L."/>
            <person name="Ma J."/>
        </authorList>
    </citation>
    <scope>NUCLEOTIDE SEQUENCE [LARGE SCALE GENOMIC DNA]</scope>
    <source>
        <strain evidence="2">JCM 12763</strain>
    </source>
</reference>
<accession>A0ABW1MA08</accession>
<comment type="caution">
    <text evidence="1">The sequence shown here is derived from an EMBL/GenBank/DDBJ whole genome shotgun (WGS) entry which is preliminary data.</text>
</comment>
<feature type="non-terminal residue" evidence="1">
    <location>
        <position position="1"/>
    </location>
</feature>
<organism evidence="1 2">
    <name type="scientific">Streptomyces pratens</name>
    <dbReference type="NCBI Taxonomy" id="887456"/>
    <lineage>
        <taxon>Bacteria</taxon>
        <taxon>Bacillati</taxon>
        <taxon>Actinomycetota</taxon>
        <taxon>Actinomycetes</taxon>
        <taxon>Kitasatosporales</taxon>
        <taxon>Streptomycetaceae</taxon>
        <taxon>Streptomyces</taxon>
    </lineage>
</organism>
<proteinExistence type="predicted"/>
<dbReference type="Proteomes" id="UP001596242">
    <property type="component" value="Unassembled WGS sequence"/>
</dbReference>
<evidence type="ECO:0000313" key="1">
    <source>
        <dbReference type="EMBL" id="MFC6060541.1"/>
    </source>
</evidence>
<name>A0ABW1MA08_9ACTN</name>
<evidence type="ECO:0000313" key="2">
    <source>
        <dbReference type="Proteomes" id="UP001596242"/>
    </source>
</evidence>
<gene>
    <name evidence="1" type="ORF">ACFP50_35620</name>
</gene>